<dbReference type="Proteomes" id="UP001223144">
    <property type="component" value="Unassembled WGS sequence"/>
</dbReference>
<keyword evidence="2" id="KW-1185">Reference proteome</keyword>
<dbReference type="EMBL" id="JARWBG010000016">
    <property type="protein sequence ID" value="MDH2390201.1"/>
    <property type="molecule type" value="Genomic_DNA"/>
</dbReference>
<organism evidence="1 2">
    <name type="scientific">Streptomyces chengmaiensis</name>
    <dbReference type="NCBI Taxonomy" id="3040919"/>
    <lineage>
        <taxon>Bacteria</taxon>
        <taxon>Bacillati</taxon>
        <taxon>Actinomycetota</taxon>
        <taxon>Actinomycetes</taxon>
        <taxon>Kitasatosporales</taxon>
        <taxon>Streptomycetaceae</taxon>
        <taxon>Streptomyces</taxon>
    </lineage>
</organism>
<dbReference type="RefSeq" id="WP_279928667.1">
    <property type="nucleotide sequence ID" value="NZ_JARWBG010000016.1"/>
</dbReference>
<sequence length="85" mass="8952">MTDPDPAPVPRPVLDAELAAVQAYVRLLRTARAVLADPRRSPSAVPLLSAPLAEADEALRAAGLAGNEAEFLRLVAARSGPSRRE</sequence>
<evidence type="ECO:0000313" key="1">
    <source>
        <dbReference type="EMBL" id="MDH2390201.1"/>
    </source>
</evidence>
<proteinExistence type="predicted"/>
<comment type="caution">
    <text evidence="1">The sequence shown here is derived from an EMBL/GenBank/DDBJ whole genome shotgun (WGS) entry which is preliminary data.</text>
</comment>
<accession>A0ABT6HNE5</accession>
<protein>
    <submittedName>
        <fullName evidence="1">Uncharacterized protein</fullName>
    </submittedName>
</protein>
<reference evidence="1 2" key="1">
    <citation type="submission" date="2023-04" db="EMBL/GenBank/DDBJ databases">
        <title>Streptomyces chengmaiensis sp. nov. isolated from the stem of mangrove plant in Hainan.</title>
        <authorList>
            <person name="Huang X."/>
            <person name="Zhou S."/>
            <person name="Chu X."/>
            <person name="Xie Y."/>
            <person name="Lin Y."/>
        </authorList>
    </citation>
    <scope>NUCLEOTIDE SEQUENCE [LARGE SCALE GENOMIC DNA]</scope>
    <source>
        <strain evidence="1 2">HNM0663</strain>
    </source>
</reference>
<name>A0ABT6HNE5_9ACTN</name>
<gene>
    <name evidence="1" type="ORF">QCN29_15660</name>
</gene>
<evidence type="ECO:0000313" key="2">
    <source>
        <dbReference type="Proteomes" id="UP001223144"/>
    </source>
</evidence>